<dbReference type="GO" id="GO:0008236">
    <property type="term" value="F:serine-type peptidase activity"/>
    <property type="evidence" value="ECO:0007669"/>
    <property type="project" value="UniProtKB-KW"/>
</dbReference>
<dbReference type="EMBL" id="JAHXDN010000006">
    <property type="protein sequence ID" value="MBW4709969.1"/>
    <property type="molecule type" value="Genomic_DNA"/>
</dbReference>
<protein>
    <submittedName>
        <fullName evidence="6">Serine protease</fullName>
    </submittedName>
</protein>
<dbReference type="AlphaFoldDB" id="A0A9X1FZ28"/>
<organism evidence="6 7">
    <name type="scientific">Roseobacter insulae</name>
    <dbReference type="NCBI Taxonomy" id="2859783"/>
    <lineage>
        <taxon>Bacteria</taxon>
        <taxon>Pseudomonadati</taxon>
        <taxon>Pseudomonadota</taxon>
        <taxon>Alphaproteobacteria</taxon>
        <taxon>Rhodobacterales</taxon>
        <taxon>Roseobacteraceae</taxon>
        <taxon>Roseobacter</taxon>
    </lineage>
</organism>
<evidence type="ECO:0000256" key="4">
    <source>
        <dbReference type="ARBA" id="ARBA00022825"/>
    </source>
</evidence>
<evidence type="ECO:0000256" key="3">
    <source>
        <dbReference type="ARBA" id="ARBA00022801"/>
    </source>
</evidence>
<comment type="caution">
    <text evidence="6">The sequence shown here is derived from an EMBL/GenBank/DDBJ whole genome shotgun (WGS) entry which is preliminary data.</text>
</comment>
<dbReference type="RefSeq" id="WP_219506061.1">
    <property type="nucleotide sequence ID" value="NZ_JAHXDN010000006.1"/>
</dbReference>
<dbReference type="Pfam" id="PF13365">
    <property type="entry name" value="Trypsin_2"/>
    <property type="match status" value="1"/>
</dbReference>
<sequence length="405" mass="44793">MIRVFFVIFWGLLAAPLMAQETPHDIVKTGLIYLQASGTAGKEGHPKRGVKGGVISQGTGFFVGKDGFILTTRHFLDPLEKAEARQVSITASIGGASSDDIPVQIASELDRVDLLLLKANMPFDKPPPNPLRIGRTSKYNRASPTALFTSGFHGETYRRKEVEFNASESADFPYAWTVNVKTNSGQSGSPVYDADGSVLGIVKATASEDDELTLMIPIDYAMPLIGHLEIDRLNERVELLMDVIGELTRDDPPLHLRLKGIEDNLTELSNRFTWSAFTAPDGTLRIRYEKLIGGGAQVDGIRINVRPYMRFLEDNGGTSTQPIKPLKLTENGSGFFDRKELDEEERVGEFLIPNVETKLVTLKDVLGNVSQDEPYRDLEVTIIPTVGEKTLDTKKLTVVPTFEWK</sequence>
<keyword evidence="7" id="KW-1185">Reference proteome</keyword>
<keyword evidence="2 5" id="KW-0732">Signal</keyword>
<evidence type="ECO:0000256" key="2">
    <source>
        <dbReference type="ARBA" id="ARBA00022729"/>
    </source>
</evidence>
<evidence type="ECO:0000256" key="1">
    <source>
        <dbReference type="ARBA" id="ARBA00022670"/>
    </source>
</evidence>
<dbReference type="PROSITE" id="PS00673">
    <property type="entry name" value="V8_SER"/>
    <property type="match status" value="1"/>
</dbReference>
<keyword evidence="3" id="KW-0378">Hydrolase</keyword>
<proteinExistence type="predicted"/>
<dbReference type="PANTHER" id="PTHR43019:SF23">
    <property type="entry name" value="PROTEASE DO-LIKE 5, CHLOROPLASTIC"/>
    <property type="match status" value="1"/>
</dbReference>
<keyword evidence="1 6" id="KW-0645">Protease</keyword>
<dbReference type="InterPro" id="IPR000126">
    <property type="entry name" value="V8_ser_AS"/>
</dbReference>
<name>A0A9X1FZ28_9RHOB</name>
<evidence type="ECO:0000256" key="5">
    <source>
        <dbReference type="SAM" id="SignalP"/>
    </source>
</evidence>
<accession>A0A9X1FZ28</accession>
<reference evidence="6" key="1">
    <citation type="submission" date="2021-07" db="EMBL/GenBank/DDBJ databases">
        <title>Roseobacter insulae sp. nov., isolated from a tidal flat.</title>
        <authorList>
            <person name="Park S."/>
            <person name="Yoon J.-H."/>
        </authorList>
    </citation>
    <scope>NUCLEOTIDE SEQUENCE</scope>
    <source>
        <strain evidence="6">YSTF-M11</strain>
    </source>
</reference>
<dbReference type="GO" id="GO:0006508">
    <property type="term" value="P:proteolysis"/>
    <property type="evidence" value="ECO:0007669"/>
    <property type="project" value="UniProtKB-KW"/>
</dbReference>
<gene>
    <name evidence="6" type="ORF">KX928_19470</name>
</gene>
<feature type="signal peptide" evidence="5">
    <location>
        <begin position="1"/>
        <end position="19"/>
    </location>
</feature>
<dbReference type="Proteomes" id="UP001138661">
    <property type="component" value="Unassembled WGS sequence"/>
</dbReference>
<dbReference type="PANTHER" id="PTHR43019">
    <property type="entry name" value="SERINE ENDOPROTEASE DEGS"/>
    <property type="match status" value="1"/>
</dbReference>
<evidence type="ECO:0000313" key="6">
    <source>
        <dbReference type="EMBL" id="MBW4709969.1"/>
    </source>
</evidence>
<feature type="chain" id="PRO_5040782340" evidence="5">
    <location>
        <begin position="20"/>
        <end position="405"/>
    </location>
</feature>
<evidence type="ECO:0000313" key="7">
    <source>
        <dbReference type="Proteomes" id="UP001138661"/>
    </source>
</evidence>
<keyword evidence="4" id="KW-0720">Serine protease</keyword>